<dbReference type="Proteomes" id="UP000054770">
    <property type="component" value="Unassembled WGS sequence"/>
</dbReference>
<keyword evidence="3" id="KW-1185">Reference proteome</keyword>
<protein>
    <recommendedName>
        <fullName evidence="4">Arylsulfatase</fullName>
    </recommendedName>
</protein>
<dbReference type="AlphaFoldDB" id="A0A158KCQ9"/>
<name>A0A158KCQ9_9BURK</name>
<reference evidence="2" key="1">
    <citation type="submission" date="2016-01" db="EMBL/GenBank/DDBJ databases">
        <authorList>
            <person name="Peeters C."/>
        </authorList>
    </citation>
    <scope>NUCLEOTIDE SEQUENCE [LARGE SCALE GENOMIC DNA]</scope>
    <source>
        <strain evidence="2">LMG 22940</strain>
    </source>
</reference>
<dbReference type="InterPro" id="IPR010727">
    <property type="entry name" value="DUF1302"/>
</dbReference>
<dbReference type="Pfam" id="PF06980">
    <property type="entry name" value="DUF1302"/>
    <property type="match status" value="1"/>
</dbReference>
<organism evidence="2 3">
    <name type="scientific">Caballeronia choica</name>
    <dbReference type="NCBI Taxonomy" id="326476"/>
    <lineage>
        <taxon>Bacteria</taxon>
        <taxon>Pseudomonadati</taxon>
        <taxon>Pseudomonadota</taxon>
        <taxon>Betaproteobacteria</taxon>
        <taxon>Burkholderiales</taxon>
        <taxon>Burkholderiaceae</taxon>
        <taxon>Caballeronia</taxon>
    </lineage>
</organism>
<evidence type="ECO:0000313" key="2">
    <source>
        <dbReference type="EMBL" id="SAL78912.1"/>
    </source>
</evidence>
<gene>
    <name evidence="2" type="ORF">AWB68_05520</name>
</gene>
<evidence type="ECO:0008006" key="4">
    <source>
        <dbReference type="Google" id="ProtNLM"/>
    </source>
</evidence>
<keyword evidence="1" id="KW-0732">Signal</keyword>
<dbReference type="EMBL" id="FCON02000081">
    <property type="protein sequence ID" value="SAL78912.1"/>
    <property type="molecule type" value="Genomic_DNA"/>
</dbReference>
<accession>A0A158KCQ9</accession>
<comment type="caution">
    <text evidence="2">The sequence shown here is derived from an EMBL/GenBank/DDBJ whole genome shotgun (WGS) entry which is preliminary data.</text>
</comment>
<sequence length="605" mass="65523">MARLATKALLSVVCGACASGAAHAYEFDTGIKDMHASWVTNLTGGVGIRTKDPSCSLTGDPNANGCGPAANTAQWANGDDGDLNYKKGKPFTTSLSLTSELLLTMPPEGYKFMIRGTAMYDFMAANTERTELSEAAKNQIVRDAQLLDLWVQKDFTIGDQRAHIRIGNQVINWGESYFAPGGINATNSLDIQKLLVPGTQLKQAILPAPMISFATGLPAGFSTEAYYQALWNGNRFPPVGSYWSVTDTFGRGAQPFSLNTNNFNVSGYDAATIAGGGAKNSAFLNGINQNLVNGLYAGPPFSSLGSPSNVYLPGNKPQFGVKLGYKPSFIDASFAFYYENYTDKSPVLTYLANGSTRWDNLTNRQLFGVSSNFSLGDWAIGTELSYRPRDAVTLSGCYLAGGPADANTNFGGVDCKAYMDAKKLQFDINAQLNLTRSTYPILNFIKADMAIFTAELTWIKYPGLSPDAQYFRTVNGKNVYQLADAGYFPWLNNNSGLGYPIAAGQGTSNSVGMTIDFNWTYDGTLIPGWQVTPGVTFYDALTGYTPTLQANYMQGAKSINVYLLFNQNPTTWQGGINFTAFFGGNSLSQPYADRNFVGLFLTRNF</sequence>
<evidence type="ECO:0000256" key="1">
    <source>
        <dbReference type="SAM" id="SignalP"/>
    </source>
</evidence>
<dbReference type="OrthoDB" id="8522166at2"/>
<feature type="chain" id="PRO_5011114922" description="Arylsulfatase" evidence="1">
    <location>
        <begin position="25"/>
        <end position="605"/>
    </location>
</feature>
<proteinExistence type="predicted"/>
<dbReference type="RefSeq" id="WP_087647548.1">
    <property type="nucleotide sequence ID" value="NZ_FCON02000081.1"/>
</dbReference>
<evidence type="ECO:0000313" key="3">
    <source>
        <dbReference type="Proteomes" id="UP000054770"/>
    </source>
</evidence>
<feature type="signal peptide" evidence="1">
    <location>
        <begin position="1"/>
        <end position="24"/>
    </location>
</feature>